<dbReference type="Proteomes" id="UP000199345">
    <property type="component" value="Unassembled WGS sequence"/>
</dbReference>
<evidence type="ECO:0000256" key="5">
    <source>
        <dbReference type="ARBA" id="ARBA00022748"/>
    </source>
</evidence>
<evidence type="ECO:0000256" key="8">
    <source>
        <dbReference type="SAM" id="MobiDB-lite"/>
    </source>
</evidence>
<keyword evidence="4 7" id="KW-0732">Signal</keyword>
<accession>A0A1I0EQA6</accession>
<keyword evidence="2 7" id="KW-0349">Heme</keyword>
<keyword evidence="11" id="KW-1185">Reference proteome</keyword>
<keyword evidence="3 7" id="KW-0479">Metal-binding</keyword>
<dbReference type="AlphaFoldDB" id="A0A1I0EQA6"/>
<dbReference type="InterPro" id="IPR038297">
    <property type="entry name" value="CcmH/CycL/NrfF/Ccl2_sf"/>
</dbReference>
<evidence type="ECO:0000256" key="2">
    <source>
        <dbReference type="ARBA" id="ARBA00022617"/>
    </source>
</evidence>
<dbReference type="GO" id="GO:0046872">
    <property type="term" value="F:metal ion binding"/>
    <property type="evidence" value="ECO:0007669"/>
    <property type="project" value="UniProtKB-KW"/>
</dbReference>
<feature type="domain" description="CcmH/CycL/Ccl2/NrfF N-terminal" evidence="9">
    <location>
        <begin position="52"/>
        <end position="181"/>
    </location>
</feature>
<dbReference type="PANTHER" id="PTHR47870:SF1">
    <property type="entry name" value="CYTOCHROME C-TYPE BIOGENESIS PROTEIN CCMH"/>
    <property type="match status" value="1"/>
</dbReference>
<dbReference type="Gene3D" id="1.10.8.640">
    <property type="entry name" value="Cytochrome C biogenesis protein"/>
    <property type="match status" value="1"/>
</dbReference>
<evidence type="ECO:0000256" key="7">
    <source>
        <dbReference type="RuleBase" id="RU364112"/>
    </source>
</evidence>
<sequence>MKSLFVFFLHGLNRVYTDRFTIFRFNSISILCLSIGVALLLPVKASWAETEYKEAVPVAENPEIEQRMLTLTEDLRCLVCQNESIAESRADFSNDIRRIIREQIKANKTDKEIIDFLVDRYGDFVLYNPPMKTTTALLWFGPLIFFLFSSWFLIKYLKGRRREIKEVTLSDVDRKRAAHLLDDDSHTENHINKNNKLDNQDHSTTLEQHQKADVSTSENKGNNV</sequence>
<evidence type="ECO:0000313" key="11">
    <source>
        <dbReference type="Proteomes" id="UP000199345"/>
    </source>
</evidence>
<protein>
    <recommendedName>
        <fullName evidence="7">Cytochrome c-type biogenesis protein</fullName>
    </recommendedName>
</protein>
<evidence type="ECO:0000259" key="9">
    <source>
        <dbReference type="Pfam" id="PF03918"/>
    </source>
</evidence>
<comment type="function">
    <text evidence="7">Possible subunit of a heme lyase.</text>
</comment>
<proteinExistence type="inferred from homology"/>
<evidence type="ECO:0000256" key="1">
    <source>
        <dbReference type="ARBA" id="ARBA00010342"/>
    </source>
</evidence>
<dbReference type="GO" id="GO:0005886">
    <property type="term" value="C:plasma membrane"/>
    <property type="evidence" value="ECO:0007669"/>
    <property type="project" value="TreeGrafter"/>
</dbReference>
<feature type="compositionally biased region" description="Basic and acidic residues" evidence="8">
    <location>
        <begin position="183"/>
        <end position="201"/>
    </location>
</feature>
<evidence type="ECO:0000256" key="6">
    <source>
        <dbReference type="ARBA" id="ARBA00023004"/>
    </source>
</evidence>
<organism evidence="10 11">
    <name type="scientific">Nitrosomonas marina</name>
    <dbReference type="NCBI Taxonomy" id="917"/>
    <lineage>
        <taxon>Bacteria</taxon>
        <taxon>Pseudomonadati</taxon>
        <taxon>Pseudomonadota</taxon>
        <taxon>Betaproteobacteria</taxon>
        <taxon>Nitrosomonadales</taxon>
        <taxon>Nitrosomonadaceae</taxon>
        <taxon>Nitrosomonas</taxon>
    </lineage>
</organism>
<feature type="transmembrane region" description="Helical" evidence="7">
    <location>
        <begin position="136"/>
        <end position="154"/>
    </location>
</feature>
<dbReference type="InterPro" id="IPR005616">
    <property type="entry name" value="CcmH/CycL/Ccl2/NrfF_N"/>
</dbReference>
<dbReference type="OrthoDB" id="9804975at2"/>
<gene>
    <name evidence="10" type="ORF">SAMN05216326_12949</name>
</gene>
<reference evidence="11" key="1">
    <citation type="submission" date="2016-10" db="EMBL/GenBank/DDBJ databases">
        <authorList>
            <person name="Varghese N."/>
            <person name="Submissions S."/>
        </authorList>
    </citation>
    <scope>NUCLEOTIDE SEQUENCE [LARGE SCALE GENOMIC DNA]</scope>
    <source>
        <strain evidence="11">Nm71</strain>
    </source>
</reference>
<comment type="similarity">
    <text evidence="1 7">Belongs to the CcmH/CycL/Ccl2/NrfF family.</text>
</comment>
<keyword evidence="6 7" id="KW-0408">Iron</keyword>
<keyword evidence="7" id="KW-0812">Transmembrane</keyword>
<keyword evidence="7" id="KW-0472">Membrane</keyword>
<feature type="compositionally biased region" description="Polar residues" evidence="8">
    <location>
        <begin position="202"/>
        <end position="224"/>
    </location>
</feature>
<dbReference type="InterPro" id="IPR051263">
    <property type="entry name" value="C-type_cytochrome_biogenesis"/>
</dbReference>
<dbReference type="CDD" id="cd16378">
    <property type="entry name" value="CcmH_N"/>
    <property type="match status" value="1"/>
</dbReference>
<keyword evidence="7" id="KW-1133">Transmembrane helix</keyword>
<dbReference type="EMBL" id="FOIA01000029">
    <property type="protein sequence ID" value="SET47515.1"/>
    <property type="molecule type" value="Genomic_DNA"/>
</dbReference>
<evidence type="ECO:0000313" key="10">
    <source>
        <dbReference type="EMBL" id="SET47515.1"/>
    </source>
</evidence>
<keyword evidence="5" id="KW-0201">Cytochrome c-type biogenesis</keyword>
<dbReference type="Pfam" id="PF03918">
    <property type="entry name" value="CcmH"/>
    <property type="match status" value="1"/>
</dbReference>
<evidence type="ECO:0000256" key="3">
    <source>
        <dbReference type="ARBA" id="ARBA00022723"/>
    </source>
</evidence>
<name>A0A1I0EQA6_9PROT</name>
<dbReference type="GO" id="GO:0017004">
    <property type="term" value="P:cytochrome complex assembly"/>
    <property type="evidence" value="ECO:0007669"/>
    <property type="project" value="UniProtKB-KW"/>
</dbReference>
<evidence type="ECO:0000256" key="4">
    <source>
        <dbReference type="ARBA" id="ARBA00022729"/>
    </source>
</evidence>
<feature type="transmembrane region" description="Helical" evidence="7">
    <location>
        <begin position="21"/>
        <end position="43"/>
    </location>
</feature>
<dbReference type="FunFam" id="1.10.8.640:FF:000001">
    <property type="entry name" value="Cytochrome c-type biogenesis protein"/>
    <property type="match status" value="1"/>
</dbReference>
<feature type="region of interest" description="Disordered" evidence="8">
    <location>
        <begin position="183"/>
        <end position="224"/>
    </location>
</feature>
<dbReference type="RefSeq" id="WP_090660501.1">
    <property type="nucleotide sequence ID" value="NZ_FOIA01000029.1"/>
</dbReference>
<dbReference type="PANTHER" id="PTHR47870">
    <property type="entry name" value="CYTOCHROME C-TYPE BIOGENESIS PROTEIN CCMH"/>
    <property type="match status" value="1"/>
</dbReference>